<evidence type="ECO:0000313" key="7">
    <source>
        <dbReference type="Proteomes" id="UP000190897"/>
    </source>
</evidence>
<dbReference type="EMBL" id="FUZA01000011">
    <property type="protein sequence ID" value="SKC18431.1"/>
    <property type="molecule type" value="Genomic_DNA"/>
</dbReference>
<name>A0A1T5HD28_9BACT</name>
<dbReference type="EC" id="2.3.1.30" evidence="4"/>
<dbReference type="GO" id="GO:0009001">
    <property type="term" value="F:serine O-acetyltransferase activity"/>
    <property type="evidence" value="ECO:0007669"/>
    <property type="project" value="UniProtKB-EC"/>
</dbReference>
<comment type="similarity">
    <text evidence="4">Belongs to the transferase hexapeptide repeat family.</text>
</comment>
<gene>
    <name evidence="6" type="ORF">SAMN05660293_05298</name>
</gene>
<dbReference type="AlphaFoldDB" id="A0A1T5HD28"/>
<dbReference type="Gene3D" id="2.160.10.10">
    <property type="entry name" value="Hexapeptide repeat proteins"/>
    <property type="match status" value="1"/>
</dbReference>
<reference evidence="7" key="1">
    <citation type="submission" date="2017-02" db="EMBL/GenBank/DDBJ databases">
        <authorList>
            <person name="Varghese N."/>
            <person name="Submissions S."/>
        </authorList>
    </citation>
    <scope>NUCLEOTIDE SEQUENCE [LARGE SCALE GENOMIC DNA]</scope>
    <source>
        <strain evidence="7">DSM 22270</strain>
    </source>
</reference>
<keyword evidence="1 4" id="KW-0808">Transferase</keyword>
<dbReference type="RefSeq" id="WP_082217733.1">
    <property type="nucleotide sequence ID" value="NZ_FUZA01000011.1"/>
</dbReference>
<evidence type="ECO:0000256" key="2">
    <source>
        <dbReference type="ARBA" id="ARBA00022737"/>
    </source>
</evidence>
<dbReference type="GO" id="GO:0005737">
    <property type="term" value="C:cytoplasm"/>
    <property type="evidence" value="ECO:0007669"/>
    <property type="project" value="InterPro"/>
</dbReference>
<dbReference type="CDD" id="cd03354">
    <property type="entry name" value="LbH_SAT"/>
    <property type="match status" value="1"/>
</dbReference>
<dbReference type="InterPro" id="IPR045304">
    <property type="entry name" value="LbH_SAT"/>
</dbReference>
<dbReference type="STRING" id="651661.SAMN05660293_05298"/>
<evidence type="ECO:0000256" key="1">
    <source>
        <dbReference type="ARBA" id="ARBA00022679"/>
    </source>
</evidence>
<dbReference type="InterPro" id="IPR018357">
    <property type="entry name" value="Hexapep_transf_CS"/>
</dbReference>
<keyword evidence="5" id="KW-0472">Membrane</keyword>
<keyword evidence="7" id="KW-1185">Reference proteome</keyword>
<dbReference type="InterPro" id="IPR005881">
    <property type="entry name" value="Ser_O-AcTrfase"/>
</dbReference>
<keyword evidence="2" id="KW-0677">Repeat</keyword>
<evidence type="ECO:0000256" key="5">
    <source>
        <dbReference type="SAM" id="Phobius"/>
    </source>
</evidence>
<dbReference type="PANTHER" id="PTHR42811">
    <property type="entry name" value="SERINE ACETYLTRANSFERASE"/>
    <property type="match status" value="1"/>
</dbReference>
<proteinExistence type="inferred from homology"/>
<evidence type="ECO:0000256" key="4">
    <source>
        <dbReference type="PIRNR" id="PIRNR000441"/>
    </source>
</evidence>
<accession>A0A1T5HD28</accession>
<feature type="transmembrane region" description="Helical" evidence="5">
    <location>
        <begin position="34"/>
        <end position="54"/>
    </location>
</feature>
<keyword evidence="5" id="KW-0812">Transmembrane</keyword>
<dbReference type="PIRSF" id="PIRSF000441">
    <property type="entry name" value="CysE"/>
    <property type="match status" value="1"/>
</dbReference>
<dbReference type="Proteomes" id="UP000190897">
    <property type="component" value="Unassembled WGS sequence"/>
</dbReference>
<dbReference type="InterPro" id="IPR011004">
    <property type="entry name" value="Trimer_LpxA-like_sf"/>
</dbReference>
<dbReference type="SUPFAM" id="SSF51161">
    <property type="entry name" value="Trimeric LpxA-like enzymes"/>
    <property type="match status" value="1"/>
</dbReference>
<protein>
    <recommendedName>
        <fullName evidence="4">Serine acetyltransferase</fullName>
        <ecNumber evidence="4">2.3.1.30</ecNumber>
    </recommendedName>
</protein>
<comment type="catalytic activity">
    <reaction evidence="4">
        <text>L-serine + acetyl-CoA = O-acetyl-L-serine + CoA</text>
        <dbReference type="Rhea" id="RHEA:24560"/>
        <dbReference type="ChEBI" id="CHEBI:33384"/>
        <dbReference type="ChEBI" id="CHEBI:57287"/>
        <dbReference type="ChEBI" id="CHEBI:57288"/>
        <dbReference type="ChEBI" id="CHEBI:58340"/>
        <dbReference type="EC" id="2.3.1.30"/>
    </reaction>
</comment>
<organism evidence="6 7">
    <name type="scientific">Dyadobacter psychrophilus</name>
    <dbReference type="NCBI Taxonomy" id="651661"/>
    <lineage>
        <taxon>Bacteria</taxon>
        <taxon>Pseudomonadati</taxon>
        <taxon>Bacteroidota</taxon>
        <taxon>Cytophagia</taxon>
        <taxon>Cytophagales</taxon>
        <taxon>Spirosomataceae</taxon>
        <taxon>Dyadobacter</taxon>
    </lineage>
</organism>
<sequence>MLLFKDWSNNPRNIKGRLIMIGFRLSHIATKNQILFFLLVPQLVIYRIVVEWFLGVELPYKTVIKGGLTLFHGQALVVNDGTIIGSNCILRHSTTIGTKVLADGSYSRCPVLGDNVDVGANVCIIGDISIGNNVKIGAGSVVVKNVPDNSVIVGNPARIIRTFAP</sequence>
<dbReference type="OrthoDB" id="9814490at2"/>
<evidence type="ECO:0000256" key="3">
    <source>
        <dbReference type="ARBA" id="ARBA00023315"/>
    </source>
</evidence>
<keyword evidence="5" id="KW-1133">Transmembrane helix</keyword>
<dbReference type="GO" id="GO:0006535">
    <property type="term" value="P:cysteine biosynthetic process from serine"/>
    <property type="evidence" value="ECO:0007669"/>
    <property type="project" value="InterPro"/>
</dbReference>
<keyword evidence="3 4" id="KW-0012">Acyltransferase</keyword>
<evidence type="ECO:0000313" key="6">
    <source>
        <dbReference type="EMBL" id="SKC18431.1"/>
    </source>
</evidence>
<dbReference type="PROSITE" id="PS00101">
    <property type="entry name" value="HEXAPEP_TRANSFERASES"/>
    <property type="match status" value="1"/>
</dbReference>